<feature type="transmembrane region" description="Helical" evidence="7">
    <location>
        <begin position="44"/>
        <end position="65"/>
    </location>
</feature>
<evidence type="ECO:0000313" key="11">
    <source>
        <dbReference type="Proteomes" id="UP001200470"/>
    </source>
</evidence>
<protein>
    <submittedName>
        <fullName evidence="10">Cation transporter</fullName>
    </submittedName>
</protein>
<name>A0ABS9CGM8_9BACT</name>
<dbReference type="Gene3D" id="3.30.70.1350">
    <property type="entry name" value="Cation efflux protein, cytoplasmic domain"/>
    <property type="match status" value="1"/>
</dbReference>
<gene>
    <name evidence="10" type="ORF">I6E12_07105</name>
</gene>
<dbReference type="RefSeq" id="WP_094391084.1">
    <property type="nucleotide sequence ID" value="NZ_JADYTN010000013.1"/>
</dbReference>
<comment type="similarity">
    <text evidence="2">Belongs to the cation diffusion facilitator (CDF) transporter (TC 2.A.4) family.</text>
</comment>
<organism evidence="10 11">
    <name type="scientific">Xylanibacter brevis</name>
    <dbReference type="NCBI Taxonomy" id="83231"/>
    <lineage>
        <taxon>Bacteria</taxon>
        <taxon>Pseudomonadati</taxon>
        <taxon>Bacteroidota</taxon>
        <taxon>Bacteroidia</taxon>
        <taxon>Bacteroidales</taxon>
        <taxon>Prevotellaceae</taxon>
        <taxon>Xylanibacter</taxon>
    </lineage>
</organism>
<dbReference type="InterPro" id="IPR027469">
    <property type="entry name" value="Cation_efflux_TMD_sf"/>
</dbReference>
<dbReference type="NCBIfam" id="TIGR01297">
    <property type="entry name" value="CDF"/>
    <property type="match status" value="1"/>
</dbReference>
<dbReference type="InterPro" id="IPR027470">
    <property type="entry name" value="Cation_efflux_CTD"/>
</dbReference>
<proteinExistence type="inferred from homology"/>
<evidence type="ECO:0000256" key="3">
    <source>
        <dbReference type="ARBA" id="ARBA00022448"/>
    </source>
</evidence>
<accession>A0ABS9CGM8</accession>
<reference evidence="10 11" key="1">
    <citation type="submission" date="2020-12" db="EMBL/GenBank/DDBJ databases">
        <title>Whole genome sequences of gut porcine anaerobes.</title>
        <authorList>
            <person name="Kubasova T."/>
            <person name="Jahodarova E."/>
            <person name="Rychlik I."/>
        </authorList>
    </citation>
    <scope>NUCLEOTIDE SEQUENCE [LARGE SCALE GENOMIC DNA]</scope>
    <source>
        <strain evidence="10 11">An925</strain>
    </source>
</reference>
<dbReference type="EMBL" id="JADYTN010000013">
    <property type="protein sequence ID" value="MCF2563877.1"/>
    <property type="molecule type" value="Genomic_DNA"/>
</dbReference>
<evidence type="ECO:0000256" key="1">
    <source>
        <dbReference type="ARBA" id="ARBA00004141"/>
    </source>
</evidence>
<dbReference type="InterPro" id="IPR002524">
    <property type="entry name" value="Cation_efflux"/>
</dbReference>
<evidence type="ECO:0000259" key="8">
    <source>
        <dbReference type="Pfam" id="PF01545"/>
    </source>
</evidence>
<dbReference type="PANTHER" id="PTHR43840:SF15">
    <property type="entry name" value="MITOCHONDRIAL METAL TRANSPORTER 1-RELATED"/>
    <property type="match status" value="1"/>
</dbReference>
<evidence type="ECO:0000256" key="6">
    <source>
        <dbReference type="ARBA" id="ARBA00023136"/>
    </source>
</evidence>
<keyword evidence="11" id="KW-1185">Reference proteome</keyword>
<keyword evidence="5 7" id="KW-1133">Transmembrane helix</keyword>
<feature type="transmembrane region" description="Helical" evidence="7">
    <location>
        <begin position="14"/>
        <end position="38"/>
    </location>
</feature>
<comment type="subcellular location">
    <subcellularLocation>
        <location evidence="1">Membrane</location>
        <topology evidence="1">Multi-pass membrane protein</topology>
    </subcellularLocation>
</comment>
<feature type="transmembrane region" description="Helical" evidence="7">
    <location>
        <begin position="86"/>
        <end position="104"/>
    </location>
</feature>
<feature type="domain" description="Cation efflux protein transmembrane" evidence="8">
    <location>
        <begin position="21"/>
        <end position="218"/>
    </location>
</feature>
<dbReference type="InterPro" id="IPR050291">
    <property type="entry name" value="CDF_Transporter"/>
</dbReference>
<keyword evidence="3" id="KW-0813">Transport</keyword>
<dbReference type="PANTHER" id="PTHR43840">
    <property type="entry name" value="MITOCHONDRIAL METAL TRANSPORTER 1-RELATED"/>
    <property type="match status" value="1"/>
</dbReference>
<dbReference type="SUPFAM" id="SSF160240">
    <property type="entry name" value="Cation efflux protein cytoplasmic domain-like"/>
    <property type="match status" value="1"/>
</dbReference>
<evidence type="ECO:0000313" key="10">
    <source>
        <dbReference type="EMBL" id="MCF2563877.1"/>
    </source>
</evidence>
<evidence type="ECO:0000256" key="7">
    <source>
        <dbReference type="SAM" id="Phobius"/>
    </source>
</evidence>
<dbReference type="Proteomes" id="UP001200470">
    <property type="component" value="Unassembled WGS sequence"/>
</dbReference>
<dbReference type="SUPFAM" id="SSF161111">
    <property type="entry name" value="Cation efflux protein transmembrane domain-like"/>
    <property type="match status" value="1"/>
</dbReference>
<evidence type="ECO:0000256" key="5">
    <source>
        <dbReference type="ARBA" id="ARBA00022989"/>
    </source>
</evidence>
<feature type="transmembrane region" description="Helical" evidence="7">
    <location>
        <begin position="124"/>
        <end position="144"/>
    </location>
</feature>
<feature type="domain" description="Cation efflux protein cytoplasmic" evidence="9">
    <location>
        <begin position="222"/>
        <end position="299"/>
    </location>
</feature>
<sequence length="302" mass="33149">MASKTKKDSRERRIYQVTLMGSVVNMVLLLAKFAAGIFCHSAAMIADAVHSLSDFLTDIVVIVMVRLSSKPADKDHDYGHGKYETIASSIVGMALMLVAILLAWNGIMKIIDAIHGKQLEVPGVLAFFAAIVSIVAKEIVFRLTRQTARAVKSQALEANAWHHRSDALSSIGTAIGIGGAIMLGQQWAVLDPIAAVVVSFMIFYAAFRILRQASGELLEESLPESVEQKICDIVYRDPLASDIHQLYTRRIGNNIAIEMHLRLPSDLKLSDAHQHASSIERAIRAEFGADTHIMLHIEPTKD</sequence>
<dbReference type="InterPro" id="IPR036837">
    <property type="entry name" value="Cation_efflux_CTD_sf"/>
</dbReference>
<dbReference type="InterPro" id="IPR058533">
    <property type="entry name" value="Cation_efflux_TM"/>
</dbReference>
<comment type="caution">
    <text evidence="10">The sequence shown here is derived from an EMBL/GenBank/DDBJ whole genome shotgun (WGS) entry which is preliminary data.</text>
</comment>
<feature type="transmembrane region" description="Helical" evidence="7">
    <location>
        <begin position="189"/>
        <end position="207"/>
    </location>
</feature>
<evidence type="ECO:0000256" key="2">
    <source>
        <dbReference type="ARBA" id="ARBA00008114"/>
    </source>
</evidence>
<dbReference type="Pfam" id="PF16916">
    <property type="entry name" value="ZT_dimer"/>
    <property type="match status" value="1"/>
</dbReference>
<keyword evidence="4 7" id="KW-0812">Transmembrane</keyword>
<dbReference type="Pfam" id="PF01545">
    <property type="entry name" value="Cation_efflux"/>
    <property type="match status" value="1"/>
</dbReference>
<feature type="transmembrane region" description="Helical" evidence="7">
    <location>
        <begin position="165"/>
        <end position="183"/>
    </location>
</feature>
<evidence type="ECO:0000259" key="9">
    <source>
        <dbReference type="Pfam" id="PF16916"/>
    </source>
</evidence>
<evidence type="ECO:0000256" key="4">
    <source>
        <dbReference type="ARBA" id="ARBA00022692"/>
    </source>
</evidence>
<dbReference type="Gene3D" id="1.20.1510.10">
    <property type="entry name" value="Cation efflux protein transmembrane domain"/>
    <property type="match status" value="1"/>
</dbReference>
<keyword evidence="6 7" id="KW-0472">Membrane</keyword>